<evidence type="ECO:0000256" key="5">
    <source>
        <dbReference type="ARBA" id="ARBA00023136"/>
    </source>
</evidence>
<evidence type="ECO:0000259" key="8">
    <source>
        <dbReference type="Pfam" id="PF04024"/>
    </source>
</evidence>
<keyword evidence="2" id="KW-1003">Cell membrane</keyword>
<evidence type="ECO:0000313" key="10">
    <source>
        <dbReference type="Proteomes" id="UP000243884"/>
    </source>
</evidence>
<dbReference type="AlphaFoldDB" id="A0A1W1Z7T6"/>
<evidence type="ECO:0000256" key="2">
    <source>
        <dbReference type="ARBA" id="ARBA00022475"/>
    </source>
</evidence>
<evidence type="ECO:0000256" key="1">
    <source>
        <dbReference type="ARBA" id="ARBA00004162"/>
    </source>
</evidence>
<proteinExistence type="predicted"/>
<accession>A0A1W1Z7T6</accession>
<dbReference type="Pfam" id="PF04024">
    <property type="entry name" value="PspC"/>
    <property type="match status" value="1"/>
</dbReference>
<keyword evidence="4 7" id="KW-1133">Transmembrane helix</keyword>
<keyword evidence="3 7" id="KW-0812">Transmembrane</keyword>
<dbReference type="EMBL" id="FWXK01000006">
    <property type="protein sequence ID" value="SMC44473.1"/>
    <property type="molecule type" value="Genomic_DNA"/>
</dbReference>
<dbReference type="Proteomes" id="UP000243884">
    <property type="component" value="Unassembled WGS sequence"/>
</dbReference>
<dbReference type="OrthoDB" id="9815286at2"/>
<feature type="transmembrane region" description="Helical" evidence="7">
    <location>
        <begin position="33"/>
        <end position="57"/>
    </location>
</feature>
<dbReference type="PANTHER" id="PTHR33885">
    <property type="entry name" value="PHAGE SHOCK PROTEIN C"/>
    <property type="match status" value="1"/>
</dbReference>
<sequence>MKQVKKSNDNRLLAGVCGGIAEYFNIDPIITRIIAVFLGFMSLGGAVLIYLILMVVLPEETERNQGPVNDYQHKRPMKEAEKTEEDDNWSDF</sequence>
<evidence type="ECO:0000313" key="9">
    <source>
        <dbReference type="EMBL" id="SMC44473.1"/>
    </source>
</evidence>
<gene>
    <name evidence="9" type="ORF">SAMN04487984_1178</name>
</gene>
<dbReference type="InterPro" id="IPR052027">
    <property type="entry name" value="PspC"/>
</dbReference>
<feature type="compositionally biased region" description="Acidic residues" evidence="6">
    <location>
        <begin position="82"/>
        <end position="92"/>
    </location>
</feature>
<dbReference type="RefSeq" id="WP_084099298.1">
    <property type="nucleotide sequence ID" value="NZ_FWXK01000006.1"/>
</dbReference>
<feature type="domain" description="Phage shock protein PspC N-terminal" evidence="8">
    <location>
        <begin position="3"/>
        <end position="60"/>
    </location>
</feature>
<dbReference type="InterPro" id="IPR007168">
    <property type="entry name" value="Phageshock_PspC_N"/>
</dbReference>
<keyword evidence="5 7" id="KW-0472">Membrane</keyword>
<dbReference type="STRING" id="371602.SAMN04487984_1178"/>
<protein>
    <submittedName>
        <fullName evidence="9">Phage shock protein C (PspC) family protein</fullName>
    </submittedName>
</protein>
<dbReference type="PANTHER" id="PTHR33885:SF3">
    <property type="entry name" value="PHAGE SHOCK PROTEIN C"/>
    <property type="match status" value="1"/>
</dbReference>
<evidence type="ECO:0000256" key="7">
    <source>
        <dbReference type="SAM" id="Phobius"/>
    </source>
</evidence>
<organism evidence="9 10">
    <name type="scientific">Aerococcus suis</name>
    <dbReference type="NCBI Taxonomy" id="371602"/>
    <lineage>
        <taxon>Bacteria</taxon>
        <taxon>Bacillati</taxon>
        <taxon>Bacillota</taxon>
        <taxon>Bacilli</taxon>
        <taxon>Lactobacillales</taxon>
        <taxon>Aerococcaceae</taxon>
        <taxon>Aerococcus</taxon>
    </lineage>
</organism>
<evidence type="ECO:0000256" key="3">
    <source>
        <dbReference type="ARBA" id="ARBA00022692"/>
    </source>
</evidence>
<feature type="region of interest" description="Disordered" evidence="6">
    <location>
        <begin position="64"/>
        <end position="92"/>
    </location>
</feature>
<evidence type="ECO:0000256" key="4">
    <source>
        <dbReference type="ARBA" id="ARBA00022989"/>
    </source>
</evidence>
<name>A0A1W1Z7T6_9LACT</name>
<evidence type="ECO:0000256" key="6">
    <source>
        <dbReference type="SAM" id="MobiDB-lite"/>
    </source>
</evidence>
<reference evidence="10" key="1">
    <citation type="submission" date="2017-04" db="EMBL/GenBank/DDBJ databases">
        <authorList>
            <person name="Varghese N."/>
            <person name="Submissions S."/>
        </authorList>
    </citation>
    <scope>NUCLEOTIDE SEQUENCE [LARGE SCALE GENOMIC DNA]</scope>
    <source>
        <strain evidence="10">DSM 21500</strain>
    </source>
</reference>
<dbReference type="GO" id="GO:0005886">
    <property type="term" value="C:plasma membrane"/>
    <property type="evidence" value="ECO:0007669"/>
    <property type="project" value="UniProtKB-SubCell"/>
</dbReference>
<comment type="subcellular location">
    <subcellularLocation>
        <location evidence="1">Cell membrane</location>
        <topology evidence="1">Single-pass membrane protein</topology>
    </subcellularLocation>
</comment>
<keyword evidence="10" id="KW-1185">Reference proteome</keyword>
<feature type="compositionally biased region" description="Basic and acidic residues" evidence="6">
    <location>
        <begin position="71"/>
        <end position="81"/>
    </location>
</feature>